<proteinExistence type="predicted"/>
<comment type="caution">
    <text evidence="2">The sequence shown here is derived from an EMBL/GenBank/DDBJ whole genome shotgun (WGS) entry which is preliminary data.</text>
</comment>
<protein>
    <submittedName>
        <fullName evidence="2">Uncharacterized protein</fullName>
    </submittedName>
</protein>
<reference evidence="2" key="1">
    <citation type="submission" date="2017-07" db="EMBL/GenBank/DDBJ databases">
        <title>Taro Niue Genome Assembly and Annotation.</title>
        <authorList>
            <person name="Atibalentja N."/>
            <person name="Keating K."/>
            <person name="Fields C.J."/>
        </authorList>
    </citation>
    <scope>NUCLEOTIDE SEQUENCE</scope>
    <source>
        <strain evidence="2">Niue_2</strain>
        <tissue evidence="2">Leaf</tissue>
    </source>
</reference>
<evidence type="ECO:0000256" key="1">
    <source>
        <dbReference type="SAM" id="MobiDB-lite"/>
    </source>
</evidence>
<dbReference type="EMBL" id="NMUH01005121">
    <property type="protein sequence ID" value="MQM11841.1"/>
    <property type="molecule type" value="Genomic_DNA"/>
</dbReference>
<feature type="region of interest" description="Disordered" evidence="1">
    <location>
        <begin position="173"/>
        <end position="192"/>
    </location>
</feature>
<gene>
    <name evidence="2" type="ORF">Taro_044752</name>
</gene>
<dbReference type="AlphaFoldDB" id="A0A843X1F8"/>
<evidence type="ECO:0000313" key="3">
    <source>
        <dbReference type="Proteomes" id="UP000652761"/>
    </source>
</evidence>
<sequence length="316" mass="34290">MQKATAASVECKVDSVDRGFRQLRNDGVRNGSGSSGLVDLWGEARAWGRAEDGAMGSGCLHACRVSHIGRLADVMSGKATASYVTFSQGRRFRRGEGRSDIFEVYLACSRREDIAWSGGNAVWVSFFAFFTEGSFPTEPVTCEAHPYSFQVRESRRLLILRLVLSRTVAEQGSEMTNRRDWEGGGDESEEESTQWMIERIWESLTDIRTRLDQQAPVQSAAAVPLATEEAVPVAPVPPSGVGPSVMGEETRWREVQYAMNNLAQSLDSCSHFLLPLTAGAVPVGAAGAALAVAVLATLRGRLAVELLLPLLPSEVL</sequence>
<keyword evidence="3" id="KW-1185">Reference proteome</keyword>
<evidence type="ECO:0000313" key="2">
    <source>
        <dbReference type="EMBL" id="MQM11841.1"/>
    </source>
</evidence>
<organism evidence="2 3">
    <name type="scientific">Colocasia esculenta</name>
    <name type="common">Wild taro</name>
    <name type="synonym">Arum esculentum</name>
    <dbReference type="NCBI Taxonomy" id="4460"/>
    <lineage>
        <taxon>Eukaryota</taxon>
        <taxon>Viridiplantae</taxon>
        <taxon>Streptophyta</taxon>
        <taxon>Embryophyta</taxon>
        <taxon>Tracheophyta</taxon>
        <taxon>Spermatophyta</taxon>
        <taxon>Magnoliopsida</taxon>
        <taxon>Liliopsida</taxon>
        <taxon>Araceae</taxon>
        <taxon>Aroideae</taxon>
        <taxon>Colocasieae</taxon>
        <taxon>Colocasia</taxon>
    </lineage>
</organism>
<dbReference type="Proteomes" id="UP000652761">
    <property type="component" value="Unassembled WGS sequence"/>
</dbReference>
<feature type="compositionally biased region" description="Acidic residues" evidence="1">
    <location>
        <begin position="183"/>
        <end position="192"/>
    </location>
</feature>
<name>A0A843X1F8_COLES</name>
<accession>A0A843X1F8</accession>